<dbReference type="RefSeq" id="WP_255928991.1">
    <property type="nucleotide sequence ID" value="NZ_JANFQP010000002.1"/>
</dbReference>
<protein>
    <submittedName>
        <fullName evidence="3">PepSY-like domain-containing protein</fullName>
    </submittedName>
</protein>
<comment type="caution">
    <text evidence="3">The sequence shown here is derived from an EMBL/GenBank/DDBJ whole genome shotgun (WGS) entry which is preliminary data.</text>
</comment>
<evidence type="ECO:0000313" key="3">
    <source>
        <dbReference type="EMBL" id="MFD2545179.1"/>
    </source>
</evidence>
<feature type="signal peptide" evidence="1">
    <location>
        <begin position="1"/>
        <end position="21"/>
    </location>
</feature>
<dbReference type="Pfam" id="PF11396">
    <property type="entry name" value="PepSY_like"/>
    <property type="match status" value="1"/>
</dbReference>
<proteinExistence type="predicted"/>
<dbReference type="SUPFAM" id="SSF160574">
    <property type="entry name" value="BT0923-like"/>
    <property type="match status" value="1"/>
</dbReference>
<evidence type="ECO:0000259" key="2">
    <source>
        <dbReference type="Pfam" id="PF11396"/>
    </source>
</evidence>
<keyword evidence="4" id="KW-1185">Reference proteome</keyword>
<reference evidence="4" key="1">
    <citation type="journal article" date="2019" name="Int. J. Syst. Evol. Microbiol.">
        <title>The Global Catalogue of Microorganisms (GCM) 10K type strain sequencing project: providing services to taxonomists for standard genome sequencing and annotation.</title>
        <authorList>
            <consortium name="The Broad Institute Genomics Platform"/>
            <consortium name="The Broad Institute Genome Sequencing Center for Infectious Disease"/>
            <person name="Wu L."/>
            <person name="Ma J."/>
        </authorList>
    </citation>
    <scope>NUCLEOTIDE SEQUENCE [LARGE SCALE GENOMIC DNA]</scope>
    <source>
        <strain evidence="4">KCTC 52204</strain>
    </source>
</reference>
<name>A0ABW5K925_9FLAO</name>
<dbReference type="Proteomes" id="UP001597394">
    <property type="component" value="Unassembled WGS sequence"/>
</dbReference>
<evidence type="ECO:0000256" key="1">
    <source>
        <dbReference type="SAM" id="SignalP"/>
    </source>
</evidence>
<organism evidence="3 4">
    <name type="scientific">Kaistella montana</name>
    <dbReference type="NCBI Taxonomy" id="1849733"/>
    <lineage>
        <taxon>Bacteria</taxon>
        <taxon>Pseudomonadati</taxon>
        <taxon>Bacteroidota</taxon>
        <taxon>Flavobacteriia</taxon>
        <taxon>Flavobacteriales</taxon>
        <taxon>Weeksellaceae</taxon>
        <taxon>Chryseobacterium group</taxon>
        <taxon>Kaistella</taxon>
    </lineage>
</organism>
<feature type="chain" id="PRO_5046912787" evidence="1">
    <location>
        <begin position="22"/>
        <end position="148"/>
    </location>
</feature>
<gene>
    <name evidence="3" type="ORF">ACFSO8_06870</name>
</gene>
<keyword evidence="1" id="KW-0732">Signal</keyword>
<evidence type="ECO:0000313" key="4">
    <source>
        <dbReference type="Proteomes" id="UP001597394"/>
    </source>
</evidence>
<dbReference type="Gene3D" id="3.10.450.360">
    <property type="match status" value="1"/>
</dbReference>
<sequence>MKKTILIPSVVAVLAGGALFAQQNQKKSEGEVPQAVLKAFQRDYPNVKDVDWDAEDGAFEAEFDLNKQEISVTYSATGQKQETETEIALSELPANIQAYAQKKNLGKIKEASKIVNADGSTTYEAEVKNGDAIFDQNGNFLKINQDKD</sequence>
<accession>A0ABW5K925</accession>
<feature type="domain" description="Putative beta-lactamase-inhibitor-like PepSY-like" evidence="2">
    <location>
        <begin position="70"/>
        <end position="142"/>
    </location>
</feature>
<dbReference type="InterPro" id="IPR021533">
    <property type="entry name" value="PepSY-like"/>
</dbReference>
<dbReference type="EMBL" id="JBHULG010000002">
    <property type="protein sequence ID" value="MFD2545179.1"/>
    <property type="molecule type" value="Genomic_DNA"/>
</dbReference>